<keyword evidence="7" id="KW-1133">Transmembrane helix</keyword>
<feature type="repeat" description="Solcar" evidence="10">
    <location>
        <begin position="1"/>
        <end position="61"/>
    </location>
</feature>
<accession>A0A8H4INY8</accession>
<dbReference type="EMBL" id="WWBZ02000073">
    <property type="protein sequence ID" value="KAF4302613.1"/>
    <property type="molecule type" value="Genomic_DNA"/>
</dbReference>
<sequence length="270" mass="28928">MQLLRKEPSLSTTRQGFFATFSRIVRGEGVLALYRGFDAVVIGMGPKMAVRFTSFEAYKASFQNMAGQLNGAAIFSAGLAAGVTEAVFIVNPMEVVKIRLQGQRLGPGVGGTAALAGYNNALHAAGSIAWREGMGALYQGVVLTALRQGTNQAANFTVYTTLKAKLKQNQPHVKEPPSYQTAGIGLISGAIGPMCNAPIDTIKTRLQNSTRLPGESGLRRSFVIVVDLLRTEGVRAFYKGLTPRVIRVAPGQAVTFTVYEFVKSRLPGQM</sequence>
<dbReference type="PANTHER" id="PTHR45788">
    <property type="entry name" value="SUCCINATE/FUMARATE MITOCHONDRIAL TRANSPORTER-RELATED"/>
    <property type="match status" value="1"/>
</dbReference>
<evidence type="ECO:0000256" key="7">
    <source>
        <dbReference type="ARBA" id="ARBA00022989"/>
    </source>
</evidence>
<gene>
    <name evidence="12" type="ORF">GTA08_BOTSDO10398</name>
</gene>
<dbReference type="Gene3D" id="1.50.40.10">
    <property type="entry name" value="Mitochondrial carrier domain"/>
    <property type="match status" value="1"/>
</dbReference>
<keyword evidence="3 11" id="KW-0813">Transport</keyword>
<dbReference type="InterPro" id="IPR023395">
    <property type="entry name" value="MCP_dom_sf"/>
</dbReference>
<dbReference type="PROSITE" id="PS50920">
    <property type="entry name" value="SOLCAR"/>
    <property type="match status" value="3"/>
</dbReference>
<dbReference type="OrthoDB" id="204711at2759"/>
<dbReference type="Pfam" id="PF00153">
    <property type="entry name" value="Mito_carr"/>
    <property type="match status" value="3"/>
</dbReference>
<evidence type="ECO:0000256" key="11">
    <source>
        <dbReference type="RuleBase" id="RU000488"/>
    </source>
</evidence>
<evidence type="ECO:0000256" key="3">
    <source>
        <dbReference type="ARBA" id="ARBA00022448"/>
    </source>
</evidence>
<keyword evidence="5" id="KW-0677">Repeat</keyword>
<dbReference type="PANTHER" id="PTHR45788:SF2">
    <property type="entry name" value="SUCCINATE_FUMARATE MITOCHONDRIAL TRANSPORTER"/>
    <property type="match status" value="1"/>
</dbReference>
<comment type="similarity">
    <text evidence="2 11">Belongs to the mitochondrial carrier (TC 2.A.29) family.</text>
</comment>
<feature type="repeat" description="Solcar" evidence="10">
    <location>
        <begin position="176"/>
        <end position="265"/>
    </location>
</feature>
<protein>
    <submittedName>
        <fullName evidence="12">Succinate fumarate mitochondrial transporter</fullName>
    </submittedName>
</protein>
<keyword evidence="9 10" id="KW-0472">Membrane</keyword>
<evidence type="ECO:0000256" key="9">
    <source>
        <dbReference type="ARBA" id="ARBA00023136"/>
    </source>
</evidence>
<dbReference type="GO" id="GO:0031966">
    <property type="term" value="C:mitochondrial membrane"/>
    <property type="evidence" value="ECO:0007669"/>
    <property type="project" value="UniProtKB-SubCell"/>
</dbReference>
<evidence type="ECO:0000256" key="2">
    <source>
        <dbReference type="ARBA" id="ARBA00006375"/>
    </source>
</evidence>
<keyword evidence="8" id="KW-0496">Mitochondrion</keyword>
<name>A0A8H4INY8_9PEZI</name>
<keyword evidence="13" id="KW-1185">Reference proteome</keyword>
<reference evidence="12" key="1">
    <citation type="submission" date="2020-04" db="EMBL/GenBank/DDBJ databases">
        <title>Genome Assembly and Annotation of Botryosphaeria dothidea sdau 11-99, a Latent Pathogen of Apple Fruit Ring Rot in China.</title>
        <authorList>
            <person name="Yu C."/>
            <person name="Diao Y."/>
            <person name="Lu Q."/>
            <person name="Zhao J."/>
            <person name="Cui S."/>
            <person name="Peng C."/>
            <person name="He B."/>
            <person name="Liu H."/>
        </authorList>
    </citation>
    <scope>NUCLEOTIDE SEQUENCE [LARGE SCALE GENOMIC DNA]</scope>
    <source>
        <strain evidence="12">Sdau11-99</strain>
    </source>
</reference>
<proteinExistence type="inferred from homology"/>
<keyword evidence="4 10" id="KW-0812">Transmembrane</keyword>
<comment type="caution">
    <text evidence="12">The sequence shown here is derived from an EMBL/GenBank/DDBJ whole genome shotgun (WGS) entry which is preliminary data.</text>
</comment>
<evidence type="ECO:0000313" key="12">
    <source>
        <dbReference type="EMBL" id="KAF4302613.1"/>
    </source>
</evidence>
<evidence type="ECO:0000256" key="4">
    <source>
        <dbReference type="ARBA" id="ARBA00022692"/>
    </source>
</evidence>
<dbReference type="InterPro" id="IPR018108">
    <property type="entry name" value="MCP_transmembrane"/>
</dbReference>
<comment type="subcellular location">
    <subcellularLocation>
        <location evidence="1">Mitochondrion membrane</location>
        <topology evidence="1">Multi-pass membrane protein</topology>
    </subcellularLocation>
</comment>
<evidence type="ECO:0000313" key="13">
    <source>
        <dbReference type="Proteomes" id="UP000572817"/>
    </source>
</evidence>
<keyword evidence="6" id="KW-0999">Mitochondrion inner membrane</keyword>
<dbReference type="Proteomes" id="UP000572817">
    <property type="component" value="Unassembled WGS sequence"/>
</dbReference>
<dbReference type="SUPFAM" id="SSF103506">
    <property type="entry name" value="Mitochondrial carrier"/>
    <property type="match status" value="1"/>
</dbReference>
<dbReference type="GO" id="GO:0005469">
    <property type="term" value="F:succinate:fumarate antiporter activity"/>
    <property type="evidence" value="ECO:0007669"/>
    <property type="project" value="TreeGrafter"/>
</dbReference>
<evidence type="ECO:0000256" key="5">
    <source>
        <dbReference type="ARBA" id="ARBA00022737"/>
    </source>
</evidence>
<evidence type="ECO:0000256" key="8">
    <source>
        <dbReference type="ARBA" id="ARBA00023128"/>
    </source>
</evidence>
<evidence type="ECO:0000256" key="10">
    <source>
        <dbReference type="PROSITE-ProRule" id="PRU00282"/>
    </source>
</evidence>
<evidence type="ECO:0000256" key="1">
    <source>
        <dbReference type="ARBA" id="ARBA00004225"/>
    </source>
</evidence>
<dbReference type="AlphaFoldDB" id="A0A8H4INY8"/>
<evidence type="ECO:0000256" key="6">
    <source>
        <dbReference type="ARBA" id="ARBA00022792"/>
    </source>
</evidence>
<dbReference type="InterPro" id="IPR049563">
    <property type="entry name" value="TXTP-like"/>
</dbReference>
<organism evidence="12 13">
    <name type="scientific">Botryosphaeria dothidea</name>
    <dbReference type="NCBI Taxonomy" id="55169"/>
    <lineage>
        <taxon>Eukaryota</taxon>
        <taxon>Fungi</taxon>
        <taxon>Dikarya</taxon>
        <taxon>Ascomycota</taxon>
        <taxon>Pezizomycotina</taxon>
        <taxon>Dothideomycetes</taxon>
        <taxon>Dothideomycetes incertae sedis</taxon>
        <taxon>Botryosphaeriales</taxon>
        <taxon>Botryosphaeriaceae</taxon>
        <taxon>Botryosphaeria</taxon>
    </lineage>
</organism>
<feature type="repeat" description="Solcar" evidence="10">
    <location>
        <begin position="72"/>
        <end position="165"/>
    </location>
</feature>